<evidence type="ECO:0000313" key="2">
    <source>
        <dbReference type="EMBL" id="NJP36677.1"/>
    </source>
</evidence>
<gene>
    <name evidence="2" type="ORF">HCN83_03620</name>
</gene>
<dbReference type="EMBL" id="JAATHJ010000003">
    <property type="protein sequence ID" value="NJP36677.1"/>
    <property type="molecule type" value="Genomic_DNA"/>
</dbReference>
<proteinExistence type="predicted"/>
<name>A0A969PW10_9BACI</name>
<dbReference type="Proteomes" id="UP000752012">
    <property type="component" value="Unassembled WGS sequence"/>
</dbReference>
<feature type="transmembrane region" description="Helical" evidence="1">
    <location>
        <begin position="46"/>
        <end position="70"/>
    </location>
</feature>
<accession>A0A969PW10</accession>
<evidence type="ECO:0000313" key="3">
    <source>
        <dbReference type="Proteomes" id="UP000752012"/>
    </source>
</evidence>
<organism evidence="2 3">
    <name type="scientific">Alkalicoccus luteus</name>
    <dbReference type="NCBI Taxonomy" id="1237094"/>
    <lineage>
        <taxon>Bacteria</taxon>
        <taxon>Bacillati</taxon>
        <taxon>Bacillota</taxon>
        <taxon>Bacilli</taxon>
        <taxon>Bacillales</taxon>
        <taxon>Bacillaceae</taxon>
        <taxon>Alkalicoccus</taxon>
    </lineage>
</organism>
<feature type="transmembrane region" description="Helical" evidence="1">
    <location>
        <begin position="12"/>
        <end position="34"/>
    </location>
</feature>
<keyword evidence="1" id="KW-0472">Membrane</keyword>
<protein>
    <submittedName>
        <fullName evidence="2">Uncharacterized protein</fullName>
    </submittedName>
</protein>
<keyword evidence="1" id="KW-1133">Transmembrane helix</keyword>
<evidence type="ECO:0000256" key="1">
    <source>
        <dbReference type="SAM" id="Phobius"/>
    </source>
</evidence>
<reference evidence="2 3" key="1">
    <citation type="submission" date="2020-03" db="EMBL/GenBank/DDBJ databases">
        <title>Assessment of the enzymatic potential of alkaline-tolerant lipase obtained from Bacillus luteus H11 (technogenic soil) for the bioremediation of saline soils contaminated with petroleum substances.</title>
        <authorList>
            <person name="Kalwasinska A."/>
        </authorList>
    </citation>
    <scope>NUCLEOTIDE SEQUENCE [LARGE SCALE GENOMIC DNA]</scope>
    <source>
        <strain evidence="2 3">H11</strain>
    </source>
</reference>
<keyword evidence="3" id="KW-1185">Reference proteome</keyword>
<comment type="caution">
    <text evidence="2">The sequence shown here is derived from an EMBL/GenBank/DDBJ whole genome shotgun (WGS) entry which is preliminary data.</text>
</comment>
<sequence>MAFLDSLSNEKKLEYVIVAALLLISVAVGVFVGMNEEWFLRRNFTAGYMAGSLMSAVLLFGIYRTIAFFVNLARGQKTNPDNE</sequence>
<dbReference type="AlphaFoldDB" id="A0A969PW10"/>
<keyword evidence="1" id="KW-0812">Transmembrane</keyword>
<dbReference type="RefSeq" id="WP_168004959.1">
    <property type="nucleotide sequence ID" value="NZ_JAATHJ010000003.1"/>
</dbReference>